<dbReference type="GO" id="GO:0000177">
    <property type="term" value="C:cytoplasmic exosome (RNase complex)"/>
    <property type="evidence" value="ECO:0007669"/>
    <property type="project" value="TreeGrafter"/>
</dbReference>
<organism evidence="8">
    <name type="scientific">Polytomella parva</name>
    <dbReference type="NCBI Taxonomy" id="51329"/>
    <lineage>
        <taxon>Eukaryota</taxon>
        <taxon>Viridiplantae</taxon>
        <taxon>Chlorophyta</taxon>
        <taxon>core chlorophytes</taxon>
        <taxon>Chlorophyceae</taxon>
        <taxon>CS clade</taxon>
        <taxon>Chlamydomonadales</taxon>
        <taxon>Chlamydomonadaceae</taxon>
        <taxon>Polytomella</taxon>
    </lineage>
</organism>
<comment type="similarity">
    <text evidence="3">Belongs to the RNase PH family.</text>
</comment>
<dbReference type="GO" id="GO:0034476">
    <property type="term" value="P:U5 snRNA 3'-end processing"/>
    <property type="evidence" value="ECO:0007669"/>
    <property type="project" value="TreeGrafter"/>
</dbReference>
<name>A0A7S0UKW6_9CHLO</name>
<evidence type="ECO:0000256" key="4">
    <source>
        <dbReference type="ARBA" id="ARBA00022490"/>
    </source>
</evidence>
<dbReference type="GO" id="GO:0034473">
    <property type="term" value="P:U1 snRNA 3'-end processing"/>
    <property type="evidence" value="ECO:0007669"/>
    <property type="project" value="TreeGrafter"/>
</dbReference>
<reference evidence="8" key="1">
    <citation type="submission" date="2021-01" db="EMBL/GenBank/DDBJ databases">
        <authorList>
            <person name="Corre E."/>
            <person name="Pelletier E."/>
            <person name="Niang G."/>
            <person name="Scheremetjew M."/>
            <person name="Finn R."/>
            <person name="Kale V."/>
            <person name="Holt S."/>
            <person name="Cochrane G."/>
            <person name="Meng A."/>
            <person name="Brown T."/>
            <person name="Cohen L."/>
        </authorList>
    </citation>
    <scope>NUCLEOTIDE SEQUENCE</scope>
    <source>
        <strain evidence="8">SAG 63-3</strain>
    </source>
</reference>
<dbReference type="GO" id="GO:0000176">
    <property type="term" value="C:nuclear exosome (RNase complex)"/>
    <property type="evidence" value="ECO:0007669"/>
    <property type="project" value="TreeGrafter"/>
</dbReference>
<keyword evidence="4" id="KW-0963">Cytoplasm</keyword>
<dbReference type="InterPro" id="IPR001247">
    <property type="entry name" value="ExoRNase_PH_dom1"/>
</dbReference>
<dbReference type="InterPro" id="IPR027408">
    <property type="entry name" value="PNPase/RNase_PH_dom_sf"/>
</dbReference>
<dbReference type="PANTHER" id="PTHR11097:SF8">
    <property type="entry name" value="EXOSOME COMPLEX COMPONENT RRP42"/>
    <property type="match status" value="1"/>
</dbReference>
<proteinExistence type="inferred from homology"/>
<keyword evidence="5" id="KW-0271">Exosome</keyword>
<comment type="subcellular location">
    <subcellularLocation>
        <location evidence="1">Cytoplasm</location>
    </subcellularLocation>
    <subcellularLocation>
        <location evidence="2">Nucleus</location>
        <location evidence="2">Nucleolus</location>
    </subcellularLocation>
</comment>
<evidence type="ECO:0000256" key="1">
    <source>
        <dbReference type="ARBA" id="ARBA00004496"/>
    </source>
</evidence>
<evidence type="ECO:0000256" key="5">
    <source>
        <dbReference type="ARBA" id="ARBA00022835"/>
    </source>
</evidence>
<dbReference type="SUPFAM" id="SSF55666">
    <property type="entry name" value="Ribonuclease PH domain 2-like"/>
    <property type="match status" value="1"/>
</dbReference>
<evidence type="ECO:0000313" key="8">
    <source>
        <dbReference type="EMBL" id="CAD8765619.1"/>
    </source>
</evidence>
<dbReference type="InterPro" id="IPR036345">
    <property type="entry name" value="ExoRNase_PH_dom2_sf"/>
</dbReference>
<feature type="domain" description="Exoribonuclease phosphorolytic" evidence="7">
    <location>
        <begin position="28"/>
        <end position="165"/>
    </location>
</feature>
<evidence type="ECO:0000256" key="3">
    <source>
        <dbReference type="ARBA" id="ARBA00006678"/>
    </source>
</evidence>
<dbReference type="GO" id="GO:0035925">
    <property type="term" value="F:mRNA 3'-UTR AU-rich region binding"/>
    <property type="evidence" value="ECO:0007669"/>
    <property type="project" value="TreeGrafter"/>
</dbReference>
<dbReference type="GO" id="GO:0016075">
    <property type="term" value="P:rRNA catabolic process"/>
    <property type="evidence" value="ECO:0007669"/>
    <property type="project" value="TreeGrafter"/>
</dbReference>
<accession>A0A7S0UKW6</accession>
<evidence type="ECO:0000259" key="7">
    <source>
        <dbReference type="Pfam" id="PF01138"/>
    </source>
</evidence>
<dbReference type="GO" id="GO:0034475">
    <property type="term" value="P:U4 snRNA 3'-end processing"/>
    <property type="evidence" value="ECO:0007669"/>
    <property type="project" value="TreeGrafter"/>
</dbReference>
<evidence type="ECO:0000256" key="2">
    <source>
        <dbReference type="ARBA" id="ARBA00004604"/>
    </source>
</evidence>
<dbReference type="GO" id="GO:0071038">
    <property type="term" value="P:TRAMP-dependent tRNA surveillance pathway"/>
    <property type="evidence" value="ECO:0007669"/>
    <property type="project" value="TreeGrafter"/>
</dbReference>
<dbReference type="PANTHER" id="PTHR11097">
    <property type="entry name" value="EXOSOME COMPLEX EXONUCLEASE RIBOSOMAL RNA PROCESSING PROTEIN"/>
    <property type="match status" value="1"/>
</dbReference>
<dbReference type="Pfam" id="PF01138">
    <property type="entry name" value="RNase_PH"/>
    <property type="match status" value="1"/>
</dbReference>
<dbReference type="CDD" id="cd11367">
    <property type="entry name" value="RNase_PH_RRP42"/>
    <property type="match status" value="1"/>
</dbReference>
<dbReference type="EMBL" id="HBFM01003470">
    <property type="protein sequence ID" value="CAD8765619.1"/>
    <property type="molecule type" value="Transcribed_RNA"/>
</dbReference>
<dbReference type="InterPro" id="IPR020568">
    <property type="entry name" value="Ribosomal_Su5_D2-typ_SF"/>
</dbReference>
<dbReference type="GO" id="GO:0071035">
    <property type="term" value="P:nuclear polyadenylation-dependent rRNA catabolic process"/>
    <property type="evidence" value="ECO:0007669"/>
    <property type="project" value="TreeGrafter"/>
</dbReference>
<sequence>MASPSEIAYIRECLIQNMRIDGRGAFDCRSCEFELGIVSQAAGSARLRLGSTDVIVCVKIELGHPAPITPNQGSLKVSVECSSCASPEFIGRGGDQWAAFMSQILERSLSTSSGSSGVDLTQLIVVPGKTCWRLFVDGLVLNDDGNVLDALSLAAFMALQDTRIPHVSVAAGAGGGASDDDAEPELELDDDPEHCVRLDMARVPVVVTVGLVKDHPIIDASLAEERSFETALHCAVNAQGCLCASSLSGGAGKPATAGVSPAVLGSLQEEAVKVARKYLSDLLKK</sequence>
<dbReference type="GO" id="GO:0071028">
    <property type="term" value="P:nuclear mRNA surveillance"/>
    <property type="evidence" value="ECO:0007669"/>
    <property type="project" value="TreeGrafter"/>
</dbReference>
<gene>
    <name evidence="8" type="ORF">PPAR00522_LOCUS2007</name>
</gene>
<dbReference type="Gene3D" id="3.30.230.70">
    <property type="entry name" value="GHMP Kinase, N-terminal domain"/>
    <property type="match status" value="1"/>
</dbReference>
<dbReference type="InterPro" id="IPR050590">
    <property type="entry name" value="Exosome_comp_Rrp42_subfam"/>
</dbReference>
<evidence type="ECO:0000256" key="6">
    <source>
        <dbReference type="ARBA" id="ARBA00042523"/>
    </source>
</evidence>
<dbReference type="GO" id="GO:0000467">
    <property type="term" value="P:exonucleolytic trimming to generate mature 3'-end of 5.8S rRNA from tricistronic rRNA transcript (SSU-rRNA, 5.8S rRNA, LSU-rRNA)"/>
    <property type="evidence" value="ECO:0007669"/>
    <property type="project" value="TreeGrafter"/>
</dbReference>
<dbReference type="SUPFAM" id="SSF54211">
    <property type="entry name" value="Ribosomal protein S5 domain 2-like"/>
    <property type="match status" value="1"/>
</dbReference>
<dbReference type="AlphaFoldDB" id="A0A7S0UKW6"/>
<dbReference type="GO" id="GO:0005730">
    <property type="term" value="C:nucleolus"/>
    <property type="evidence" value="ECO:0007669"/>
    <property type="project" value="UniProtKB-SubCell"/>
</dbReference>
<protein>
    <recommendedName>
        <fullName evidence="6">Ribosomal RNA-processing protein 42</fullName>
    </recommendedName>
</protein>